<dbReference type="PROSITE" id="PS50949">
    <property type="entry name" value="HTH_GNTR"/>
    <property type="match status" value="1"/>
</dbReference>
<keyword evidence="1" id="KW-0805">Transcription regulation</keyword>
<dbReference type="EMBL" id="LWAE01000002">
    <property type="protein sequence ID" value="KZL91992.1"/>
    <property type="molecule type" value="Genomic_DNA"/>
</dbReference>
<dbReference type="SMART" id="SM00345">
    <property type="entry name" value="HTH_GNTR"/>
    <property type="match status" value="1"/>
</dbReference>
<keyword evidence="3" id="KW-0804">Transcription</keyword>
<keyword evidence="8" id="KW-1185">Reference proteome</keyword>
<dbReference type="GO" id="GO:0006813">
    <property type="term" value="P:potassium ion transport"/>
    <property type="evidence" value="ECO:0007669"/>
    <property type="project" value="InterPro"/>
</dbReference>
<dbReference type="OrthoDB" id="226679at2"/>
<evidence type="ECO:0000313" key="7">
    <source>
        <dbReference type="EMBL" id="KZL91992.1"/>
    </source>
</evidence>
<dbReference type="SUPFAM" id="SSF46785">
    <property type="entry name" value="Winged helix' DNA-binding domain"/>
    <property type="match status" value="1"/>
</dbReference>
<dbReference type="Pfam" id="PF02080">
    <property type="entry name" value="TrkA_C"/>
    <property type="match status" value="1"/>
</dbReference>
<name>A0A161YMS6_9CLOT</name>
<evidence type="ECO:0000256" key="2">
    <source>
        <dbReference type="ARBA" id="ARBA00023125"/>
    </source>
</evidence>
<organism evidence="7 8">
    <name type="scientific">Clostridium magnum DSM 2767</name>
    <dbReference type="NCBI Taxonomy" id="1121326"/>
    <lineage>
        <taxon>Bacteria</taxon>
        <taxon>Bacillati</taxon>
        <taxon>Bacillota</taxon>
        <taxon>Clostridia</taxon>
        <taxon>Eubacteriales</taxon>
        <taxon>Clostridiaceae</taxon>
        <taxon>Clostridium</taxon>
    </lineage>
</organism>
<evidence type="ECO:0000313" key="8">
    <source>
        <dbReference type="Proteomes" id="UP000076603"/>
    </source>
</evidence>
<dbReference type="InterPro" id="IPR036721">
    <property type="entry name" value="RCK_C_sf"/>
</dbReference>
<feature type="domain" description="HTH gntR-type" evidence="5">
    <location>
        <begin position="8"/>
        <end position="76"/>
    </location>
</feature>
<dbReference type="InterPro" id="IPR036390">
    <property type="entry name" value="WH_DNA-bd_sf"/>
</dbReference>
<dbReference type="PROSITE" id="PS51202">
    <property type="entry name" value="RCK_C"/>
    <property type="match status" value="1"/>
</dbReference>
<feature type="domain" description="RCK C-terminal" evidence="6">
    <location>
        <begin position="122"/>
        <end position="207"/>
    </location>
</feature>
<dbReference type="PANTHER" id="PTHR38445:SF9">
    <property type="entry name" value="HTH-TYPE TRANSCRIPTIONAL REPRESSOR YTRA"/>
    <property type="match status" value="1"/>
</dbReference>
<dbReference type="RefSeq" id="WP_066621061.1">
    <property type="nucleotide sequence ID" value="NZ_FQXL01000004.1"/>
</dbReference>
<dbReference type="InterPro" id="IPR036388">
    <property type="entry name" value="WH-like_DNA-bd_sf"/>
</dbReference>
<dbReference type="PATRIC" id="fig|1121326.3.peg.1782"/>
<feature type="coiled-coil region" evidence="4">
    <location>
        <begin position="92"/>
        <end position="126"/>
    </location>
</feature>
<dbReference type="AlphaFoldDB" id="A0A161YMS6"/>
<sequence>MSEKYVIKPVYQKIAIDIANRIVSGDFSIGERLHGRSSLASHYNVSPETIRRAMTLLNDMDIVEVTKGSGILIKSVDNCLKFIDKFKDIGSMNSFKKEILELQDEKNALERKIDGIINELIDYSNRFTSTNPFVPFEFEIQKGLDIIGKTISETKFWQNTSATIIGIRRRGSLILSPGPYAIFEEGDIFIAIGDEESYYRIKKFLYEESHI</sequence>
<dbReference type="InterPro" id="IPR006037">
    <property type="entry name" value="RCK_C"/>
</dbReference>
<keyword evidence="2" id="KW-0238">DNA-binding</keyword>
<dbReference type="CDD" id="cd07377">
    <property type="entry name" value="WHTH_GntR"/>
    <property type="match status" value="1"/>
</dbReference>
<dbReference type="PANTHER" id="PTHR38445">
    <property type="entry name" value="HTH-TYPE TRANSCRIPTIONAL REPRESSOR YTRA"/>
    <property type="match status" value="1"/>
</dbReference>
<accession>A0A161YMS6</accession>
<keyword evidence="4" id="KW-0175">Coiled coil</keyword>
<dbReference type="Gene3D" id="3.30.70.1450">
    <property type="entry name" value="Regulator of K+ conductance, C-terminal domain"/>
    <property type="match status" value="1"/>
</dbReference>
<comment type="caution">
    <text evidence="7">The sequence shown here is derived from an EMBL/GenBank/DDBJ whole genome shotgun (WGS) entry which is preliminary data.</text>
</comment>
<dbReference type="Pfam" id="PF00392">
    <property type="entry name" value="GntR"/>
    <property type="match status" value="1"/>
</dbReference>
<evidence type="ECO:0000259" key="5">
    <source>
        <dbReference type="PROSITE" id="PS50949"/>
    </source>
</evidence>
<proteinExistence type="predicted"/>
<dbReference type="SUPFAM" id="SSF116726">
    <property type="entry name" value="TrkA C-terminal domain-like"/>
    <property type="match status" value="1"/>
</dbReference>
<dbReference type="STRING" id="1121326.CLMAG_17980"/>
<dbReference type="Gene3D" id="1.10.10.10">
    <property type="entry name" value="Winged helix-like DNA-binding domain superfamily/Winged helix DNA-binding domain"/>
    <property type="match status" value="1"/>
</dbReference>
<evidence type="ECO:0000256" key="3">
    <source>
        <dbReference type="ARBA" id="ARBA00023163"/>
    </source>
</evidence>
<dbReference type="GO" id="GO:0008324">
    <property type="term" value="F:monoatomic cation transmembrane transporter activity"/>
    <property type="evidence" value="ECO:0007669"/>
    <property type="project" value="InterPro"/>
</dbReference>
<dbReference type="Proteomes" id="UP000076603">
    <property type="component" value="Unassembled WGS sequence"/>
</dbReference>
<evidence type="ECO:0000256" key="1">
    <source>
        <dbReference type="ARBA" id="ARBA00023015"/>
    </source>
</evidence>
<dbReference type="GO" id="GO:0003677">
    <property type="term" value="F:DNA binding"/>
    <property type="evidence" value="ECO:0007669"/>
    <property type="project" value="UniProtKB-KW"/>
</dbReference>
<evidence type="ECO:0000259" key="6">
    <source>
        <dbReference type="PROSITE" id="PS51202"/>
    </source>
</evidence>
<protein>
    <submittedName>
        <fullName evidence="7">Mannosyl-D-glycerate transport/metabolism system repressor MngR</fullName>
    </submittedName>
</protein>
<gene>
    <name evidence="7" type="primary">mngR</name>
    <name evidence="7" type="ORF">CLMAG_17980</name>
</gene>
<evidence type="ECO:0000256" key="4">
    <source>
        <dbReference type="SAM" id="Coils"/>
    </source>
</evidence>
<dbReference type="GO" id="GO:0003700">
    <property type="term" value="F:DNA-binding transcription factor activity"/>
    <property type="evidence" value="ECO:0007669"/>
    <property type="project" value="InterPro"/>
</dbReference>
<dbReference type="InterPro" id="IPR000524">
    <property type="entry name" value="Tscrpt_reg_HTH_GntR"/>
</dbReference>
<reference evidence="7 8" key="1">
    <citation type="submission" date="2016-04" db="EMBL/GenBank/DDBJ databases">
        <title>Genome sequence of Clostridium magnum DSM 2767.</title>
        <authorList>
            <person name="Poehlein A."/>
            <person name="Uhlig R."/>
            <person name="Fischer R."/>
            <person name="Bahl H."/>
            <person name="Daniel R."/>
        </authorList>
    </citation>
    <scope>NUCLEOTIDE SEQUENCE [LARGE SCALE GENOMIC DNA]</scope>
    <source>
        <strain evidence="7 8">DSM 2767</strain>
    </source>
</reference>